<sequence>MPWFADYPTCAQHFYDWTALDGISFLEGNVTLYPPFTSPGNSAPATFPAQAVNGVFQFKIVGPLVCDEFV</sequence>
<dbReference type="Proteomes" id="UP000053593">
    <property type="component" value="Unassembled WGS sequence"/>
</dbReference>
<evidence type="ECO:0000313" key="1">
    <source>
        <dbReference type="EMBL" id="KIK63928.1"/>
    </source>
</evidence>
<evidence type="ECO:0000313" key="2">
    <source>
        <dbReference type="Proteomes" id="UP000053593"/>
    </source>
</evidence>
<keyword evidence="2" id="KW-1185">Reference proteome</keyword>
<accession>A0A0D0D3S3</accession>
<dbReference type="HOGENOM" id="CLU_2758025_0_0_1"/>
<dbReference type="EMBL" id="KN834762">
    <property type="protein sequence ID" value="KIK63928.1"/>
    <property type="molecule type" value="Genomic_DNA"/>
</dbReference>
<reference evidence="1 2" key="1">
    <citation type="submission" date="2014-04" db="EMBL/GenBank/DDBJ databases">
        <title>Evolutionary Origins and Diversification of the Mycorrhizal Mutualists.</title>
        <authorList>
            <consortium name="DOE Joint Genome Institute"/>
            <consortium name="Mycorrhizal Genomics Consortium"/>
            <person name="Kohler A."/>
            <person name="Kuo A."/>
            <person name="Nagy L.G."/>
            <person name="Floudas D."/>
            <person name="Copeland A."/>
            <person name="Barry K.W."/>
            <person name="Cichocki N."/>
            <person name="Veneault-Fourrey C."/>
            <person name="LaButti K."/>
            <person name="Lindquist E.A."/>
            <person name="Lipzen A."/>
            <person name="Lundell T."/>
            <person name="Morin E."/>
            <person name="Murat C."/>
            <person name="Riley R."/>
            <person name="Ohm R."/>
            <person name="Sun H."/>
            <person name="Tunlid A."/>
            <person name="Henrissat B."/>
            <person name="Grigoriev I.V."/>
            <person name="Hibbett D.S."/>
            <person name="Martin F."/>
        </authorList>
    </citation>
    <scope>NUCLEOTIDE SEQUENCE [LARGE SCALE GENOMIC DNA]</scope>
    <source>
        <strain evidence="1 2">FD-317 M1</strain>
    </source>
</reference>
<proteinExistence type="predicted"/>
<dbReference type="AlphaFoldDB" id="A0A0D0D3S3"/>
<protein>
    <submittedName>
        <fullName evidence="1">Uncharacterized protein</fullName>
    </submittedName>
</protein>
<name>A0A0D0D3S3_9AGAR</name>
<dbReference type="OrthoDB" id="3031348at2759"/>
<gene>
    <name evidence="1" type="ORF">GYMLUDRAFT_40139</name>
</gene>
<organism evidence="1 2">
    <name type="scientific">Collybiopsis luxurians FD-317 M1</name>
    <dbReference type="NCBI Taxonomy" id="944289"/>
    <lineage>
        <taxon>Eukaryota</taxon>
        <taxon>Fungi</taxon>
        <taxon>Dikarya</taxon>
        <taxon>Basidiomycota</taxon>
        <taxon>Agaricomycotina</taxon>
        <taxon>Agaricomycetes</taxon>
        <taxon>Agaricomycetidae</taxon>
        <taxon>Agaricales</taxon>
        <taxon>Marasmiineae</taxon>
        <taxon>Omphalotaceae</taxon>
        <taxon>Collybiopsis</taxon>
        <taxon>Collybiopsis luxurians</taxon>
    </lineage>
</organism>